<reference evidence="2" key="2">
    <citation type="submission" date="2022-01" db="EMBL/GenBank/DDBJ databases">
        <authorList>
            <person name="Yamashiro T."/>
            <person name="Shiraishi A."/>
            <person name="Satake H."/>
            <person name="Nakayama K."/>
        </authorList>
    </citation>
    <scope>NUCLEOTIDE SEQUENCE</scope>
</reference>
<name>A0ABQ4XGS0_9ASTR</name>
<proteinExistence type="predicted"/>
<evidence type="ECO:0000313" key="3">
    <source>
        <dbReference type="Proteomes" id="UP001151760"/>
    </source>
</evidence>
<reference evidence="2" key="1">
    <citation type="journal article" date="2022" name="Int. J. Mol. Sci.">
        <title>Draft Genome of Tanacetum Coccineum: Genomic Comparison of Closely Related Tanacetum-Family Plants.</title>
        <authorList>
            <person name="Yamashiro T."/>
            <person name="Shiraishi A."/>
            <person name="Nakayama K."/>
            <person name="Satake H."/>
        </authorList>
    </citation>
    <scope>NUCLEOTIDE SEQUENCE</scope>
</reference>
<keyword evidence="3" id="KW-1185">Reference proteome</keyword>
<dbReference type="Pfam" id="PF14223">
    <property type="entry name" value="Retrotran_gag_2"/>
    <property type="match status" value="1"/>
</dbReference>
<accession>A0ABQ4XGS0</accession>
<dbReference type="EMBL" id="BQNB010009471">
    <property type="protein sequence ID" value="GJS64002.1"/>
    <property type="molecule type" value="Genomic_DNA"/>
</dbReference>
<dbReference type="Proteomes" id="UP001151760">
    <property type="component" value="Unassembled WGS sequence"/>
</dbReference>
<sequence>MHNNIMAAGSKDRPPMLGPGRYSQWRSRFLRYIDTKANGEYLRKCIFDGPYKLTSVVIEAVAATVNAPAVPEHDEAETVHNMSEENKLYFKAEKEAIFLLLTGIGDEIYSTVDACNTANEMWTAIERLQQGESLNIQDVKTNLFWEFGKFTSRDGESMESYYSRFYKLMNELTRNNLQVTTMQVNVQFLQQLQPEWSRFVTVVKQSKEIDTISYHTLFDILKQYQNEVNDIHNYYQALKPQRSHATLSSTRPSASTRHKGKEIARPVTPQSESVSEEDSDPEQSQRDKDNAKDLALHVSHQIGSTLQLQGKDTRRSTIRIQFQYLEQPLEQNLKKAQSEKPCLYEIPYDTSDLANRFAPNKEETMTLANESKSKLNIDYVKPYDYTRQNRLYEIFKAPLMEYLYQLEHAKEF</sequence>
<evidence type="ECO:0008006" key="4">
    <source>
        <dbReference type="Google" id="ProtNLM"/>
    </source>
</evidence>
<protein>
    <recommendedName>
        <fullName evidence="4">Gag-Pol polyprotein</fullName>
    </recommendedName>
</protein>
<evidence type="ECO:0000313" key="2">
    <source>
        <dbReference type="EMBL" id="GJS64002.1"/>
    </source>
</evidence>
<organism evidence="2 3">
    <name type="scientific">Tanacetum coccineum</name>
    <dbReference type="NCBI Taxonomy" id="301880"/>
    <lineage>
        <taxon>Eukaryota</taxon>
        <taxon>Viridiplantae</taxon>
        <taxon>Streptophyta</taxon>
        <taxon>Embryophyta</taxon>
        <taxon>Tracheophyta</taxon>
        <taxon>Spermatophyta</taxon>
        <taxon>Magnoliopsida</taxon>
        <taxon>eudicotyledons</taxon>
        <taxon>Gunneridae</taxon>
        <taxon>Pentapetalae</taxon>
        <taxon>asterids</taxon>
        <taxon>campanulids</taxon>
        <taxon>Asterales</taxon>
        <taxon>Asteraceae</taxon>
        <taxon>Asteroideae</taxon>
        <taxon>Anthemideae</taxon>
        <taxon>Anthemidinae</taxon>
        <taxon>Tanacetum</taxon>
    </lineage>
</organism>
<feature type="compositionally biased region" description="Polar residues" evidence="1">
    <location>
        <begin position="243"/>
        <end position="255"/>
    </location>
</feature>
<gene>
    <name evidence="2" type="ORF">Tco_0678566</name>
</gene>
<comment type="caution">
    <text evidence="2">The sequence shown here is derived from an EMBL/GenBank/DDBJ whole genome shotgun (WGS) entry which is preliminary data.</text>
</comment>
<evidence type="ECO:0000256" key="1">
    <source>
        <dbReference type="SAM" id="MobiDB-lite"/>
    </source>
</evidence>
<feature type="region of interest" description="Disordered" evidence="1">
    <location>
        <begin position="241"/>
        <end position="289"/>
    </location>
</feature>